<comment type="subcellular location">
    <subcellularLocation>
        <location evidence="1">Membrane</location>
        <topology evidence="1">Multi-pass membrane protein</topology>
    </subcellularLocation>
</comment>
<feature type="transmembrane region" description="Helical" evidence="6">
    <location>
        <begin position="330"/>
        <end position="359"/>
    </location>
</feature>
<dbReference type="GO" id="GO:0005886">
    <property type="term" value="C:plasma membrane"/>
    <property type="evidence" value="ECO:0007669"/>
    <property type="project" value="TreeGrafter"/>
</dbReference>
<evidence type="ECO:0000256" key="6">
    <source>
        <dbReference type="SAM" id="Phobius"/>
    </source>
</evidence>
<feature type="transmembrane region" description="Helical" evidence="6">
    <location>
        <begin position="219"/>
        <end position="236"/>
    </location>
</feature>
<dbReference type="PROSITE" id="PS00428">
    <property type="entry name" value="FTSW_RODA_SPOVE"/>
    <property type="match status" value="1"/>
</dbReference>
<protein>
    <submittedName>
        <fullName evidence="8">Rod shape-determining protein RodA</fullName>
    </submittedName>
</protein>
<feature type="transmembrane region" description="Helical" evidence="6">
    <location>
        <begin position="585"/>
        <end position="606"/>
    </location>
</feature>
<proteinExistence type="predicted"/>
<feature type="non-terminal residue" evidence="8">
    <location>
        <position position="1"/>
    </location>
</feature>
<dbReference type="GO" id="GO:0032153">
    <property type="term" value="C:cell division site"/>
    <property type="evidence" value="ECO:0007669"/>
    <property type="project" value="TreeGrafter"/>
</dbReference>
<evidence type="ECO:0000256" key="3">
    <source>
        <dbReference type="ARBA" id="ARBA00022960"/>
    </source>
</evidence>
<accession>K1SEE8</accession>
<feature type="transmembrane region" description="Helical" evidence="6">
    <location>
        <begin position="154"/>
        <end position="173"/>
    </location>
</feature>
<dbReference type="Gene3D" id="3.40.710.10">
    <property type="entry name" value="DD-peptidase/beta-lactamase superfamily"/>
    <property type="match status" value="1"/>
</dbReference>
<keyword evidence="5 6" id="KW-0472">Membrane</keyword>
<evidence type="ECO:0000256" key="4">
    <source>
        <dbReference type="ARBA" id="ARBA00022989"/>
    </source>
</evidence>
<name>K1SEE8_9ZZZZ</name>
<feature type="transmembrane region" description="Helical" evidence="6">
    <location>
        <begin position="398"/>
        <end position="418"/>
    </location>
</feature>
<sequence length="616" mass="68806">IPHIVRSVEGRDSMDRRFYEKHYTKVDPKYFEPIVEGMWQSVHKEGGTSRTAYLPGLDVCGKTGTAQNPRGKDHSTFLSFAPKDNPRIAISVYVENGGFGASAALPIASLLEEYYLTDTVTRPWLVEMVKQKTIYTRPMENNGIGKLFEGVDRWTVLIYVLIVLVGFVAILSASYEEGAESIFSFSHFYMKQLVWMGISFAVAVVVLLVDASIYHKWAYLFYVLGLLTLVAALLFGREVNGAKAWFEIGSVRIQPVEFAKIATALALARVMSSSSFSINRAGDLFKVGLVICLPLLIIVMQNDTGSGIVLVSLLFVLYREGLNKWLCIPVILIAVLFIFSFLFTPLTLLVMLILVCTLSEAMMNGQWRSRMVYLAALALGTLLLYFGMLLAAPGAMDLYRCLLVVTLLSLIFVAIYAFRANLRNIFITIGLFLTAMLFVPTTDYIFNSILKEHQQNRILSFLGLVSDPLGTDYNVNQAKIAIGSGGWIGKGFLQGTQIKYGFVPEKHTDFIFCTIGEEWGFLGAMLLLTLFCLLIFRLMRMGERQEEPFGRIYCYCVAAFLLFHLLVNVGMTIGLMPVMGIPLPLVSYGGSSLMAFTIMLFIAVRLDASTRQYSFR</sequence>
<feature type="transmembrane region" description="Helical" evidence="6">
    <location>
        <begin position="425"/>
        <end position="446"/>
    </location>
</feature>
<keyword evidence="2 6" id="KW-0812">Transmembrane</keyword>
<evidence type="ECO:0000313" key="8">
    <source>
        <dbReference type="EMBL" id="EKC59117.1"/>
    </source>
</evidence>
<dbReference type="InterPro" id="IPR001460">
    <property type="entry name" value="PCN-bd_Tpept"/>
</dbReference>
<evidence type="ECO:0000256" key="5">
    <source>
        <dbReference type="ARBA" id="ARBA00023136"/>
    </source>
</evidence>
<dbReference type="EMBL" id="AJWY01009179">
    <property type="protein sequence ID" value="EKC59117.1"/>
    <property type="molecule type" value="Genomic_DNA"/>
</dbReference>
<dbReference type="SUPFAM" id="SSF56601">
    <property type="entry name" value="beta-lactamase/transpeptidase-like"/>
    <property type="match status" value="1"/>
</dbReference>
<dbReference type="GO" id="GO:0015648">
    <property type="term" value="F:lipid-linked peptidoglycan transporter activity"/>
    <property type="evidence" value="ECO:0007669"/>
    <property type="project" value="TreeGrafter"/>
</dbReference>
<dbReference type="InterPro" id="IPR018365">
    <property type="entry name" value="Cell_cycle_FtsW-rel_CS"/>
</dbReference>
<feature type="transmembrane region" description="Helical" evidence="6">
    <location>
        <begin position="519"/>
        <end position="540"/>
    </location>
</feature>
<feature type="transmembrane region" description="Helical" evidence="6">
    <location>
        <begin position="371"/>
        <end position="392"/>
    </location>
</feature>
<dbReference type="PANTHER" id="PTHR30474">
    <property type="entry name" value="CELL CYCLE PROTEIN"/>
    <property type="match status" value="1"/>
</dbReference>
<feature type="transmembrane region" description="Helical" evidence="6">
    <location>
        <begin position="287"/>
        <end position="318"/>
    </location>
</feature>
<evidence type="ECO:0000256" key="2">
    <source>
        <dbReference type="ARBA" id="ARBA00022692"/>
    </source>
</evidence>
<dbReference type="NCBIfam" id="NF037961">
    <property type="entry name" value="RodA_shape"/>
    <property type="match status" value="2"/>
</dbReference>
<keyword evidence="4 6" id="KW-1133">Transmembrane helix</keyword>
<dbReference type="InterPro" id="IPR001182">
    <property type="entry name" value="FtsW/RodA"/>
</dbReference>
<evidence type="ECO:0000259" key="7">
    <source>
        <dbReference type="Pfam" id="PF00905"/>
    </source>
</evidence>
<dbReference type="Pfam" id="PF00905">
    <property type="entry name" value="Transpeptidase"/>
    <property type="match status" value="1"/>
</dbReference>
<dbReference type="PANTHER" id="PTHR30474:SF1">
    <property type="entry name" value="PEPTIDOGLYCAN GLYCOSYLTRANSFERASE MRDB"/>
    <property type="match status" value="1"/>
</dbReference>
<gene>
    <name evidence="8" type="ORF">LEA_13529</name>
</gene>
<comment type="caution">
    <text evidence="8">The sequence shown here is derived from an EMBL/GenBank/DDBJ whole genome shotgun (WGS) entry which is preliminary data.</text>
</comment>
<dbReference type="InterPro" id="IPR012338">
    <property type="entry name" value="Beta-lactam/transpept-like"/>
</dbReference>
<evidence type="ECO:0000256" key="1">
    <source>
        <dbReference type="ARBA" id="ARBA00004141"/>
    </source>
</evidence>
<dbReference type="GO" id="GO:0051301">
    <property type="term" value="P:cell division"/>
    <property type="evidence" value="ECO:0007669"/>
    <property type="project" value="InterPro"/>
</dbReference>
<feature type="transmembrane region" description="Helical" evidence="6">
    <location>
        <begin position="552"/>
        <end position="573"/>
    </location>
</feature>
<feature type="domain" description="Penicillin-binding protein transpeptidase" evidence="7">
    <location>
        <begin position="2"/>
        <end position="108"/>
    </location>
</feature>
<dbReference type="AlphaFoldDB" id="K1SEE8"/>
<dbReference type="GO" id="GO:0008658">
    <property type="term" value="F:penicillin binding"/>
    <property type="evidence" value="ECO:0007669"/>
    <property type="project" value="InterPro"/>
</dbReference>
<dbReference type="GO" id="GO:0008360">
    <property type="term" value="P:regulation of cell shape"/>
    <property type="evidence" value="ECO:0007669"/>
    <property type="project" value="UniProtKB-KW"/>
</dbReference>
<organism evidence="8">
    <name type="scientific">human gut metagenome</name>
    <dbReference type="NCBI Taxonomy" id="408170"/>
    <lineage>
        <taxon>unclassified sequences</taxon>
        <taxon>metagenomes</taxon>
        <taxon>organismal metagenomes</taxon>
    </lineage>
</organism>
<keyword evidence="3" id="KW-0133">Cell shape</keyword>
<dbReference type="Pfam" id="PF01098">
    <property type="entry name" value="FTSW_RODA_SPOVE"/>
    <property type="match status" value="2"/>
</dbReference>
<feature type="transmembrane region" description="Helical" evidence="6">
    <location>
        <begin position="193"/>
        <end position="213"/>
    </location>
</feature>
<reference evidence="8" key="1">
    <citation type="journal article" date="2013" name="Environ. Microbiol.">
        <title>Microbiota from the distal guts of lean and obese adolescents exhibit partial functional redundancy besides clear differences in community structure.</title>
        <authorList>
            <person name="Ferrer M."/>
            <person name="Ruiz A."/>
            <person name="Lanza F."/>
            <person name="Haange S.B."/>
            <person name="Oberbach A."/>
            <person name="Till H."/>
            <person name="Bargiela R."/>
            <person name="Campoy C."/>
            <person name="Segura M.T."/>
            <person name="Richter M."/>
            <person name="von Bergen M."/>
            <person name="Seifert J."/>
            <person name="Suarez A."/>
        </authorList>
    </citation>
    <scope>NUCLEOTIDE SEQUENCE</scope>
</reference>